<dbReference type="InterPro" id="IPR036543">
    <property type="entry name" value="Guanylate-bd_C_sf"/>
</dbReference>
<dbReference type="InterPro" id="IPR015894">
    <property type="entry name" value="Guanylate-bd_N"/>
</dbReference>
<comment type="caution">
    <text evidence="9">The sequence shown here is derived from an EMBL/GenBank/DDBJ whole genome shotgun (WGS) entry which is preliminary data.</text>
</comment>
<keyword evidence="5" id="KW-0342">GTP-binding</keyword>
<dbReference type="SUPFAM" id="SSF48340">
    <property type="entry name" value="Interferon-induced guanylate-binding protein 1 (GBP1), C-terminal domain"/>
    <property type="match status" value="1"/>
</dbReference>
<dbReference type="GO" id="GO:0045087">
    <property type="term" value="P:innate immune response"/>
    <property type="evidence" value="ECO:0007669"/>
    <property type="project" value="UniProtKB-KW"/>
</dbReference>
<feature type="compositionally biased region" description="Basic and acidic residues" evidence="7">
    <location>
        <begin position="469"/>
        <end position="498"/>
    </location>
</feature>
<evidence type="ECO:0000256" key="4">
    <source>
        <dbReference type="ARBA" id="ARBA00022859"/>
    </source>
</evidence>
<dbReference type="SUPFAM" id="SSF52540">
    <property type="entry name" value="P-loop containing nucleoside triphosphate hydrolases"/>
    <property type="match status" value="1"/>
</dbReference>
<dbReference type="GO" id="GO:0003924">
    <property type="term" value="F:GTPase activity"/>
    <property type="evidence" value="ECO:0007669"/>
    <property type="project" value="InterPro"/>
</dbReference>
<evidence type="ECO:0000256" key="1">
    <source>
        <dbReference type="ARBA" id="ARBA00022588"/>
    </source>
</evidence>
<dbReference type="PROSITE" id="PS51715">
    <property type="entry name" value="G_GB1_RHD3"/>
    <property type="match status" value="1"/>
</dbReference>
<keyword evidence="2" id="KW-0547">Nucleotide-binding</keyword>
<evidence type="ECO:0000256" key="2">
    <source>
        <dbReference type="ARBA" id="ARBA00022741"/>
    </source>
</evidence>
<comment type="similarity">
    <text evidence="6">Belongs to the TRAFAC class dynamin-like GTPase superfamily. GB1/RHD3 GTPase family.</text>
</comment>
<dbReference type="Pfam" id="PF02263">
    <property type="entry name" value="GBP"/>
    <property type="match status" value="1"/>
</dbReference>
<dbReference type="InterPro" id="IPR030386">
    <property type="entry name" value="G_GB1_RHD3_dom"/>
</dbReference>
<evidence type="ECO:0000256" key="7">
    <source>
        <dbReference type="SAM" id="MobiDB-lite"/>
    </source>
</evidence>
<organism evidence="9 10">
    <name type="scientific">Engystomops pustulosus</name>
    <name type="common">Tungara frog</name>
    <name type="synonym">Physalaemus pustulosus</name>
    <dbReference type="NCBI Taxonomy" id="76066"/>
    <lineage>
        <taxon>Eukaryota</taxon>
        <taxon>Metazoa</taxon>
        <taxon>Chordata</taxon>
        <taxon>Craniata</taxon>
        <taxon>Vertebrata</taxon>
        <taxon>Euteleostomi</taxon>
        <taxon>Amphibia</taxon>
        <taxon>Batrachia</taxon>
        <taxon>Anura</taxon>
        <taxon>Neobatrachia</taxon>
        <taxon>Hyloidea</taxon>
        <taxon>Leptodactylidae</taxon>
        <taxon>Leiuperinae</taxon>
        <taxon>Engystomops</taxon>
    </lineage>
</organism>
<dbReference type="EMBL" id="WNYA01014299">
    <property type="protein sequence ID" value="KAG8539531.1"/>
    <property type="molecule type" value="Genomic_DNA"/>
</dbReference>
<dbReference type="Gene3D" id="1.20.1000.10">
    <property type="entry name" value="Guanylate-binding protein, C-terminal domain"/>
    <property type="match status" value="1"/>
</dbReference>
<keyword evidence="4" id="KW-0391">Immunity</keyword>
<accession>A0AAV6YS83</accession>
<evidence type="ECO:0000313" key="10">
    <source>
        <dbReference type="Proteomes" id="UP000824782"/>
    </source>
</evidence>
<gene>
    <name evidence="9" type="ORF">GDO81_020778</name>
</gene>
<feature type="region of interest" description="Disordered" evidence="7">
    <location>
        <begin position="466"/>
        <end position="498"/>
    </location>
</feature>
<feature type="domain" description="GB1/RHD3-type G" evidence="8">
    <location>
        <begin position="18"/>
        <end position="262"/>
    </location>
</feature>
<evidence type="ECO:0000256" key="6">
    <source>
        <dbReference type="PROSITE-ProRule" id="PRU01052"/>
    </source>
</evidence>
<name>A0AAV6YS83_ENGPU</name>
<dbReference type="GO" id="GO:0005525">
    <property type="term" value="F:GTP binding"/>
    <property type="evidence" value="ECO:0007669"/>
    <property type="project" value="UniProtKB-KW"/>
</dbReference>
<reference evidence="9" key="1">
    <citation type="thesis" date="2020" institute="ProQuest LLC" country="789 East Eisenhower Parkway, Ann Arbor, MI, USA">
        <title>Comparative Genomics and Chromosome Evolution.</title>
        <authorList>
            <person name="Mudd A.B."/>
        </authorList>
    </citation>
    <scope>NUCLEOTIDE SEQUENCE</scope>
    <source>
        <strain evidence="9">237g6f4</strain>
        <tissue evidence="9">Blood</tissue>
    </source>
</reference>
<dbReference type="InterPro" id="IPR037684">
    <property type="entry name" value="GBP_C"/>
</dbReference>
<evidence type="ECO:0000259" key="8">
    <source>
        <dbReference type="PROSITE" id="PS51715"/>
    </source>
</evidence>
<dbReference type="Proteomes" id="UP000824782">
    <property type="component" value="Unassembled WGS sequence"/>
</dbReference>
<dbReference type="CDD" id="cd01851">
    <property type="entry name" value="GBP"/>
    <property type="match status" value="1"/>
</dbReference>
<proteinExistence type="inferred from homology"/>
<dbReference type="Gene3D" id="3.40.50.300">
    <property type="entry name" value="P-loop containing nucleotide triphosphate hydrolases"/>
    <property type="match status" value="1"/>
</dbReference>
<keyword evidence="10" id="KW-1185">Reference proteome</keyword>
<dbReference type="Pfam" id="PF02841">
    <property type="entry name" value="GBP_C"/>
    <property type="match status" value="1"/>
</dbReference>
<dbReference type="InterPro" id="IPR003191">
    <property type="entry name" value="Guanylate-bd/ATL_C"/>
</dbReference>
<keyword evidence="1" id="KW-0399">Innate immunity</keyword>
<dbReference type="PANTHER" id="PTHR10751">
    <property type="entry name" value="GUANYLATE BINDING PROTEIN"/>
    <property type="match status" value="1"/>
</dbReference>
<dbReference type="FunFam" id="3.40.50.300:FF:002830">
    <property type="entry name" value="Guanylate-binding protein 2"/>
    <property type="match status" value="1"/>
</dbReference>
<feature type="non-terminal residue" evidence="9">
    <location>
        <position position="1"/>
    </location>
</feature>
<keyword evidence="3" id="KW-0378">Hydrolase</keyword>
<evidence type="ECO:0000256" key="3">
    <source>
        <dbReference type="ARBA" id="ARBA00022801"/>
    </source>
</evidence>
<feature type="non-terminal residue" evidence="9">
    <location>
        <position position="539"/>
    </location>
</feature>
<dbReference type="InterPro" id="IPR027417">
    <property type="entry name" value="P-loop_NTPase"/>
</dbReference>
<sequence length="539" mass="62921">DGKLQVNAEAIEILSRIRQPVVVVAIVGLYRTGKSYLMNKLAGSQKGFDLGSTVQAQTKGIWMRCLPHPTKEGLTLVLLDTEGLGDVEKGDKKNDMWIFCLAVLLSSALVYNSKAVIDEDAIEKLHYVGEMAELIKVKSKDNDDDEAEYSRYFPIFIWAVRDVTLKLEFNGKPITEDEYLENALTPQKAKNELKSSEKLDQHNRYRDCIRMYFKSRKCFMFDLPTGDKEVLQNMDEVSEEKLSHEFRVQTKKFCDYIYTKAEVKCVDDVQKVTGEILANLATMYTEAICSSNAACVEDVVTNISVAENTRAVEEATQYYEEKMKGSVIFPTETLEQIIEISEECEKEALKIFMKRSFKDSDRRFNKKYLEIIQEKKSEIFRRNDTESRSYCEKLIKNISEDLEMAINQGSYAKLGGYQKYKEEMERIEEKYKKEPRKGTKADDVLKEFKESKETLGITILKTDNTLSDQQKKAEEEKAEREKRELQTKMKERELSEENKKMEYQRRIIEENFREILEKEKHERRLMLENIKDLMRNKER</sequence>
<dbReference type="AlphaFoldDB" id="A0AAV6YS83"/>
<evidence type="ECO:0000256" key="5">
    <source>
        <dbReference type="ARBA" id="ARBA00023134"/>
    </source>
</evidence>
<dbReference type="CDD" id="cd16269">
    <property type="entry name" value="GBP_C"/>
    <property type="match status" value="1"/>
</dbReference>
<protein>
    <recommendedName>
        <fullName evidence="8">GB1/RHD3-type G domain-containing protein</fullName>
    </recommendedName>
</protein>
<evidence type="ECO:0000313" key="9">
    <source>
        <dbReference type="EMBL" id="KAG8539531.1"/>
    </source>
</evidence>